<keyword evidence="2" id="KW-1003">Cell membrane</keyword>
<sequence length="412" mass="45199">MILELGRQAYNALKHNRRRSILTMLGMAWGIATVVLLLAYGSGFERGLWVAFRSWGTNLVFIFPGRTSMQAGGTKAGSEVKLTVNDLDYLQAEVPLLKRISPETAKQSTVAYGTRSGSYSVSGVYPYYSRMRRMEVEDGSFFTDLDENTRSRVAILGADVKKKLFSGQNALGEKVRLDGISYEVVGVLKHVIQNGDEDMNSKLYIPYSAMSDLTNTYYLNAVAMEYEGDHLKVADAVRRSMAFHHDFDPKDKRAVFVFDVFADLLDLRVITTGIKILLGFIGLLTLGIGGVGLMNIMLVSVTQRTREIGVEKALGARGWHILIQFLAEALAITLLGGLAGVVLAYIVSWSVGSLTLWSAFVENGTEGDIHLTIDSTTLLASTMILGFVGVISGMLPAIKASRLDPIEALRYE</sequence>
<proteinExistence type="inferred from homology"/>
<dbReference type="Pfam" id="PF02687">
    <property type="entry name" value="FtsX"/>
    <property type="match status" value="1"/>
</dbReference>
<protein>
    <submittedName>
        <fullName evidence="10">ABC efflux pump, inner membrane subunit</fullName>
    </submittedName>
</protein>
<evidence type="ECO:0000256" key="5">
    <source>
        <dbReference type="ARBA" id="ARBA00023136"/>
    </source>
</evidence>
<organism evidence="10 11">
    <name type="scientific">Candidatus Sulfotelmatobacter kueseliae</name>
    <dbReference type="NCBI Taxonomy" id="2042962"/>
    <lineage>
        <taxon>Bacteria</taxon>
        <taxon>Pseudomonadati</taxon>
        <taxon>Acidobacteriota</taxon>
        <taxon>Terriglobia</taxon>
        <taxon>Terriglobales</taxon>
        <taxon>Candidatus Korobacteraceae</taxon>
        <taxon>Candidatus Sulfotelmatobacter</taxon>
    </lineage>
</organism>
<dbReference type="InterPro" id="IPR050250">
    <property type="entry name" value="Macrolide_Exporter_MacB"/>
</dbReference>
<evidence type="ECO:0000256" key="7">
    <source>
        <dbReference type="SAM" id="Phobius"/>
    </source>
</evidence>
<dbReference type="GO" id="GO:0005886">
    <property type="term" value="C:plasma membrane"/>
    <property type="evidence" value="ECO:0007669"/>
    <property type="project" value="UniProtKB-SubCell"/>
</dbReference>
<dbReference type="AlphaFoldDB" id="A0A2U3K3M3"/>
<dbReference type="GO" id="GO:0022857">
    <property type="term" value="F:transmembrane transporter activity"/>
    <property type="evidence" value="ECO:0007669"/>
    <property type="project" value="TreeGrafter"/>
</dbReference>
<dbReference type="PANTHER" id="PTHR30572:SF4">
    <property type="entry name" value="ABC TRANSPORTER PERMEASE YTRF"/>
    <property type="match status" value="1"/>
</dbReference>
<feature type="domain" description="MacB-like periplasmic core" evidence="9">
    <location>
        <begin position="20"/>
        <end position="216"/>
    </location>
</feature>
<evidence type="ECO:0000313" key="11">
    <source>
        <dbReference type="Proteomes" id="UP000238701"/>
    </source>
</evidence>
<evidence type="ECO:0000259" key="9">
    <source>
        <dbReference type="Pfam" id="PF12704"/>
    </source>
</evidence>
<keyword evidence="4 7" id="KW-1133">Transmembrane helix</keyword>
<name>A0A2U3K3M3_9BACT</name>
<evidence type="ECO:0000256" key="4">
    <source>
        <dbReference type="ARBA" id="ARBA00022989"/>
    </source>
</evidence>
<dbReference type="InterPro" id="IPR025857">
    <property type="entry name" value="MacB_PCD"/>
</dbReference>
<evidence type="ECO:0000259" key="8">
    <source>
        <dbReference type="Pfam" id="PF02687"/>
    </source>
</evidence>
<feature type="domain" description="ABC3 transporter permease C-terminal" evidence="8">
    <location>
        <begin position="280"/>
        <end position="405"/>
    </location>
</feature>
<feature type="transmembrane region" description="Helical" evidence="7">
    <location>
        <begin position="321"/>
        <end position="347"/>
    </location>
</feature>
<keyword evidence="3 7" id="KW-0812">Transmembrane</keyword>
<feature type="transmembrane region" description="Helical" evidence="7">
    <location>
        <begin position="378"/>
        <end position="398"/>
    </location>
</feature>
<keyword evidence="5 7" id="KW-0472">Membrane</keyword>
<accession>A0A2U3K3M3</accession>
<evidence type="ECO:0000256" key="1">
    <source>
        <dbReference type="ARBA" id="ARBA00004651"/>
    </source>
</evidence>
<dbReference type="Pfam" id="PF12704">
    <property type="entry name" value="MacB_PCD"/>
    <property type="match status" value="1"/>
</dbReference>
<evidence type="ECO:0000256" key="2">
    <source>
        <dbReference type="ARBA" id="ARBA00022475"/>
    </source>
</evidence>
<dbReference type="Proteomes" id="UP000238701">
    <property type="component" value="Unassembled WGS sequence"/>
</dbReference>
<dbReference type="PANTHER" id="PTHR30572">
    <property type="entry name" value="MEMBRANE COMPONENT OF TRANSPORTER-RELATED"/>
    <property type="match status" value="1"/>
</dbReference>
<dbReference type="InterPro" id="IPR003838">
    <property type="entry name" value="ABC3_permease_C"/>
</dbReference>
<evidence type="ECO:0000256" key="3">
    <source>
        <dbReference type="ARBA" id="ARBA00022692"/>
    </source>
</evidence>
<dbReference type="EMBL" id="OMOD01000026">
    <property type="protein sequence ID" value="SPF34284.1"/>
    <property type="molecule type" value="Genomic_DNA"/>
</dbReference>
<gene>
    <name evidence="10" type="ORF">SBA1_1210011</name>
</gene>
<reference evidence="11" key="1">
    <citation type="submission" date="2018-02" db="EMBL/GenBank/DDBJ databases">
        <authorList>
            <person name="Hausmann B."/>
        </authorList>
    </citation>
    <scope>NUCLEOTIDE SEQUENCE [LARGE SCALE GENOMIC DNA]</scope>
    <source>
        <strain evidence="11">Peat soil MAG SbA1</strain>
    </source>
</reference>
<dbReference type="OrthoDB" id="9770036at2"/>
<comment type="similarity">
    <text evidence="6">Belongs to the ABC-4 integral membrane protein family.</text>
</comment>
<evidence type="ECO:0000313" key="10">
    <source>
        <dbReference type="EMBL" id="SPF34284.1"/>
    </source>
</evidence>
<feature type="transmembrane region" description="Helical" evidence="7">
    <location>
        <begin position="21"/>
        <end position="41"/>
    </location>
</feature>
<evidence type="ECO:0000256" key="6">
    <source>
        <dbReference type="ARBA" id="ARBA00038076"/>
    </source>
</evidence>
<comment type="subcellular location">
    <subcellularLocation>
        <location evidence="1">Cell membrane</location>
        <topology evidence="1">Multi-pass membrane protein</topology>
    </subcellularLocation>
</comment>
<feature type="transmembrane region" description="Helical" evidence="7">
    <location>
        <begin position="276"/>
        <end position="301"/>
    </location>
</feature>